<evidence type="ECO:0000313" key="1">
    <source>
        <dbReference type="EMBL" id="KAL3799281.1"/>
    </source>
</evidence>
<name>A0ABD3QID4_9STRA</name>
<proteinExistence type="predicted"/>
<sequence length="121" mass="12469">MGGDDAIDESKLVLCCALCCANLSTYPTADCLGCSGKVGICCLNAEFCCKPGAPCLPCGCIGPACEFDGCSCFNMQAHCCCCVASAALPCNEEVPVAVSLMGLTVYPKCGCMVPLKEIMDR</sequence>
<gene>
    <name evidence="1" type="ORF">HJC23_013006</name>
</gene>
<organism evidence="1 2">
    <name type="scientific">Cyclotella cryptica</name>
    <dbReference type="NCBI Taxonomy" id="29204"/>
    <lineage>
        <taxon>Eukaryota</taxon>
        <taxon>Sar</taxon>
        <taxon>Stramenopiles</taxon>
        <taxon>Ochrophyta</taxon>
        <taxon>Bacillariophyta</taxon>
        <taxon>Coscinodiscophyceae</taxon>
        <taxon>Thalassiosirophycidae</taxon>
        <taxon>Stephanodiscales</taxon>
        <taxon>Stephanodiscaceae</taxon>
        <taxon>Cyclotella</taxon>
    </lineage>
</organism>
<keyword evidence="2" id="KW-1185">Reference proteome</keyword>
<protein>
    <submittedName>
        <fullName evidence="1">Uncharacterized protein</fullName>
    </submittedName>
</protein>
<accession>A0ABD3QID4</accession>
<dbReference type="AlphaFoldDB" id="A0ABD3QID4"/>
<comment type="caution">
    <text evidence="1">The sequence shown here is derived from an EMBL/GenBank/DDBJ whole genome shotgun (WGS) entry which is preliminary data.</text>
</comment>
<dbReference type="Proteomes" id="UP001516023">
    <property type="component" value="Unassembled WGS sequence"/>
</dbReference>
<dbReference type="EMBL" id="JABMIG020000040">
    <property type="protein sequence ID" value="KAL3799281.1"/>
    <property type="molecule type" value="Genomic_DNA"/>
</dbReference>
<evidence type="ECO:0000313" key="2">
    <source>
        <dbReference type="Proteomes" id="UP001516023"/>
    </source>
</evidence>
<reference evidence="1 2" key="1">
    <citation type="journal article" date="2020" name="G3 (Bethesda)">
        <title>Improved Reference Genome for Cyclotella cryptica CCMP332, a Model for Cell Wall Morphogenesis, Salinity Adaptation, and Lipid Production in Diatoms (Bacillariophyta).</title>
        <authorList>
            <person name="Roberts W.R."/>
            <person name="Downey K.M."/>
            <person name="Ruck E.C."/>
            <person name="Traller J.C."/>
            <person name="Alverson A.J."/>
        </authorList>
    </citation>
    <scope>NUCLEOTIDE SEQUENCE [LARGE SCALE GENOMIC DNA]</scope>
    <source>
        <strain evidence="1 2">CCMP332</strain>
    </source>
</reference>